<reference evidence="2" key="1">
    <citation type="submission" date="2019-01" db="EMBL/GenBank/DDBJ databases">
        <title>Draft genomes of a novel of Sporanaerobacter strains.</title>
        <authorList>
            <person name="Ma S."/>
        </authorList>
    </citation>
    <scope>NUCLEOTIDE SEQUENCE [LARGE SCALE GENOMIC DNA]</scope>
    <source>
        <strain evidence="2">NJN-17</strain>
    </source>
</reference>
<dbReference type="EMBL" id="CP035282">
    <property type="protein sequence ID" value="QAT60896.1"/>
    <property type="molecule type" value="Genomic_DNA"/>
</dbReference>
<dbReference type="Proteomes" id="UP000287969">
    <property type="component" value="Chromosome"/>
</dbReference>
<accession>A0A410QA85</accession>
<proteinExistence type="predicted"/>
<evidence type="ECO:0000313" key="1">
    <source>
        <dbReference type="EMBL" id="QAT60896.1"/>
    </source>
</evidence>
<sequence length="150" mass="16555">MERKTKIDIFLLSVLILALVLVSLGTRSFSEPGTEEDPLVSQTYVEKRIDQLRYYIDEKVSGKNKLEIVEVEEGQSIIGSSGTEIILRGGKGKVIAGQLGGICDVTDGKDLQMDENVPANHMILIPRDDGRGIYAADKLILMVMGEYEIK</sequence>
<evidence type="ECO:0000313" key="2">
    <source>
        <dbReference type="Proteomes" id="UP000287969"/>
    </source>
</evidence>
<protein>
    <submittedName>
        <fullName evidence="1">Uncharacterized protein</fullName>
    </submittedName>
</protein>
<dbReference type="OrthoDB" id="2381664at2"/>
<organism evidence="1 2">
    <name type="scientific">Acidilutibacter cellobiosedens</name>
    <dbReference type="NCBI Taxonomy" id="2507161"/>
    <lineage>
        <taxon>Bacteria</taxon>
        <taxon>Bacillati</taxon>
        <taxon>Bacillota</taxon>
        <taxon>Tissierellia</taxon>
        <taxon>Tissierellales</taxon>
        <taxon>Acidilutibacteraceae</taxon>
        <taxon>Acidilutibacter</taxon>
    </lineage>
</organism>
<keyword evidence="2" id="KW-1185">Reference proteome</keyword>
<gene>
    <name evidence="1" type="ORF">EQM13_04530</name>
</gene>
<name>A0A410QA85_9FIRM</name>
<dbReference type="KEGG" id="spoa:EQM13_04530"/>
<dbReference type="RefSeq" id="WP_071140315.1">
    <property type="nucleotide sequence ID" value="NZ_CP035282.1"/>
</dbReference>
<dbReference type="AlphaFoldDB" id="A0A410QA85"/>